<evidence type="ECO:0000256" key="9">
    <source>
        <dbReference type="SAM" id="Phobius"/>
    </source>
</evidence>
<accession>A0A8J7YEV7</accession>
<evidence type="ECO:0000256" key="5">
    <source>
        <dbReference type="ARBA" id="ARBA00022970"/>
    </source>
</evidence>
<keyword evidence="3" id="KW-1003">Cell membrane</keyword>
<feature type="transmembrane region" description="Helical" evidence="9">
    <location>
        <begin position="62"/>
        <end position="83"/>
    </location>
</feature>
<keyword evidence="7 9" id="KW-0472">Membrane</keyword>
<evidence type="ECO:0000256" key="3">
    <source>
        <dbReference type="ARBA" id="ARBA00022475"/>
    </source>
</evidence>
<evidence type="ECO:0000256" key="1">
    <source>
        <dbReference type="ARBA" id="ARBA00004651"/>
    </source>
</evidence>
<feature type="transmembrane region" description="Helical" evidence="9">
    <location>
        <begin position="95"/>
        <end position="116"/>
    </location>
</feature>
<feature type="transmembrane region" description="Helical" evidence="9">
    <location>
        <begin position="190"/>
        <end position="212"/>
    </location>
</feature>
<keyword evidence="2" id="KW-0813">Transport</keyword>
<keyword evidence="6 9" id="KW-1133">Transmembrane helix</keyword>
<comment type="subcellular location">
    <subcellularLocation>
        <location evidence="1">Cell membrane</location>
        <topology evidence="1">Multi-pass membrane protein</topology>
    </subcellularLocation>
</comment>
<evidence type="ECO:0000256" key="6">
    <source>
        <dbReference type="ARBA" id="ARBA00022989"/>
    </source>
</evidence>
<comment type="similarity">
    <text evidence="8">Belongs to the binding-protein-dependent transport system permease family. LivHM subfamily.</text>
</comment>
<gene>
    <name evidence="10" type="ORF">KTS45_17270</name>
</gene>
<feature type="transmembrane region" description="Helical" evidence="9">
    <location>
        <begin position="266"/>
        <end position="285"/>
    </location>
</feature>
<keyword evidence="5" id="KW-0029">Amino-acid transport</keyword>
<dbReference type="Pfam" id="PF02653">
    <property type="entry name" value="BPD_transp_2"/>
    <property type="match status" value="1"/>
</dbReference>
<dbReference type="AlphaFoldDB" id="A0A8J7YEV7"/>
<dbReference type="PANTHER" id="PTHR11795">
    <property type="entry name" value="BRANCHED-CHAIN AMINO ACID TRANSPORT SYSTEM PERMEASE PROTEIN LIVH"/>
    <property type="match status" value="1"/>
</dbReference>
<keyword evidence="4 9" id="KW-0812">Transmembrane</keyword>
<evidence type="ECO:0000313" key="10">
    <source>
        <dbReference type="EMBL" id="MBV0925956.1"/>
    </source>
</evidence>
<dbReference type="InterPro" id="IPR001851">
    <property type="entry name" value="ABC_transp_permease"/>
</dbReference>
<evidence type="ECO:0000256" key="8">
    <source>
        <dbReference type="ARBA" id="ARBA00037998"/>
    </source>
</evidence>
<dbReference type="PANTHER" id="PTHR11795:SF442">
    <property type="entry name" value="ABC TRANSPORTER ATP-BINDING PROTEIN"/>
    <property type="match status" value="1"/>
</dbReference>
<comment type="caution">
    <text evidence="10">The sequence shown here is derived from an EMBL/GenBank/DDBJ whole genome shotgun (WGS) entry which is preliminary data.</text>
</comment>
<dbReference type="InterPro" id="IPR052157">
    <property type="entry name" value="BCAA_transport_permease"/>
</dbReference>
<feature type="transmembrane region" description="Helical" evidence="9">
    <location>
        <begin position="243"/>
        <end position="260"/>
    </location>
</feature>
<evidence type="ECO:0000313" key="11">
    <source>
        <dbReference type="Proteomes" id="UP000766550"/>
    </source>
</evidence>
<evidence type="ECO:0000256" key="2">
    <source>
        <dbReference type="ARBA" id="ARBA00022448"/>
    </source>
</evidence>
<protein>
    <submittedName>
        <fullName evidence="10">Branched-chain amino acid ABC transporter permease</fullName>
    </submittedName>
</protein>
<feature type="transmembrane region" description="Helical" evidence="9">
    <location>
        <begin position="39"/>
        <end position="56"/>
    </location>
</feature>
<dbReference type="EMBL" id="JAHQXF010000003">
    <property type="protein sequence ID" value="MBV0925956.1"/>
    <property type="molecule type" value="Genomic_DNA"/>
</dbReference>
<evidence type="ECO:0000256" key="7">
    <source>
        <dbReference type="ARBA" id="ARBA00023136"/>
    </source>
</evidence>
<feature type="transmembrane region" description="Helical" evidence="9">
    <location>
        <begin position="12"/>
        <end position="32"/>
    </location>
</feature>
<sequence>MVFEGIAKTALLGFEMGMTLVLVTVGLTLIFGMMDVINFAHGSLYMLGAYFGLAVVGVTGNWWAALLVAPLLVGLLGGLIEYFSIRPLYGRNPLYHILLTFGFAIMLHGLVTEIWGGQVQNISTPAVLDGSVDLVLFSYPLFRLFVLGVSIAVTAALWLAIRQSDFGIVMRASAHDSEMVDALGTDVNRVFTAVFVLGAVLAGLAGVLLGTARAVDPGMAASVIIQAFAIVVIGGLGSYRGAVVGAFIVGMLNAFGPMFAPQFTDALLYLLMAAVLLVKPAGLFGNPEAT</sequence>
<feature type="transmembrane region" description="Helical" evidence="9">
    <location>
        <begin position="136"/>
        <end position="161"/>
    </location>
</feature>
<keyword evidence="11" id="KW-1185">Reference proteome</keyword>
<dbReference type="GO" id="GO:0022857">
    <property type="term" value="F:transmembrane transporter activity"/>
    <property type="evidence" value="ECO:0007669"/>
    <property type="project" value="InterPro"/>
</dbReference>
<dbReference type="OrthoDB" id="43815at2157"/>
<dbReference type="GO" id="GO:0005886">
    <property type="term" value="C:plasma membrane"/>
    <property type="evidence" value="ECO:0007669"/>
    <property type="project" value="UniProtKB-SubCell"/>
</dbReference>
<dbReference type="GO" id="GO:0006865">
    <property type="term" value="P:amino acid transport"/>
    <property type="evidence" value="ECO:0007669"/>
    <property type="project" value="UniProtKB-KW"/>
</dbReference>
<dbReference type="Proteomes" id="UP000766550">
    <property type="component" value="Unassembled WGS sequence"/>
</dbReference>
<dbReference type="CDD" id="cd06582">
    <property type="entry name" value="TM_PBP1_LivH_like"/>
    <property type="match status" value="1"/>
</dbReference>
<proteinExistence type="inferred from homology"/>
<organism evidence="10 11">
    <name type="scientific">Haloarcula limicola</name>
    <dbReference type="NCBI Taxonomy" id="1429915"/>
    <lineage>
        <taxon>Archaea</taxon>
        <taxon>Methanobacteriati</taxon>
        <taxon>Methanobacteriota</taxon>
        <taxon>Stenosarchaea group</taxon>
        <taxon>Halobacteria</taxon>
        <taxon>Halobacteriales</taxon>
        <taxon>Haloarculaceae</taxon>
        <taxon>Haloarcula</taxon>
    </lineage>
</organism>
<feature type="transmembrane region" description="Helical" evidence="9">
    <location>
        <begin position="218"/>
        <end position="236"/>
    </location>
</feature>
<name>A0A8J7YEV7_9EURY</name>
<dbReference type="RefSeq" id="WP_162318832.1">
    <property type="nucleotide sequence ID" value="NZ_JAHQXF010000003.1"/>
</dbReference>
<evidence type="ECO:0000256" key="4">
    <source>
        <dbReference type="ARBA" id="ARBA00022692"/>
    </source>
</evidence>
<reference evidence="10 11" key="1">
    <citation type="submission" date="2021-06" db="EMBL/GenBank/DDBJ databases">
        <title>New haloarchaea isolates fom saline soil.</title>
        <authorList>
            <person name="Duran-Viseras A."/>
            <person name="Sanchez-Porro C.S."/>
            <person name="Ventosa A."/>
        </authorList>
    </citation>
    <scope>NUCLEOTIDE SEQUENCE [LARGE SCALE GENOMIC DNA]</scope>
    <source>
        <strain evidence="10 11">JCM 183640</strain>
    </source>
</reference>